<comment type="caution">
    <text evidence="1">The sequence shown here is derived from an EMBL/GenBank/DDBJ whole genome shotgun (WGS) entry which is preliminary data.</text>
</comment>
<evidence type="ECO:0000313" key="1">
    <source>
        <dbReference type="EMBL" id="MPQ62575.1"/>
    </source>
</evidence>
<evidence type="ECO:0000313" key="2">
    <source>
        <dbReference type="Proteomes" id="UP000342249"/>
    </source>
</evidence>
<dbReference type="AlphaFoldDB" id="A0A5N7J1F6"/>
<organism evidence="1 2">
    <name type="scientific">Clostridium estertheticum</name>
    <dbReference type="NCBI Taxonomy" id="238834"/>
    <lineage>
        <taxon>Bacteria</taxon>
        <taxon>Bacillati</taxon>
        <taxon>Bacillota</taxon>
        <taxon>Clostridia</taxon>
        <taxon>Eubacteriales</taxon>
        <taxon>Clostridiaceae</taxon>
        <taxon>Clostridium</taxon>
    </lineage>
</organism>
<reference evidence="1 2" key="1">
    <citation type="journal article" date="2019" name="Lett. Appl. Microbiol.">
        <title>A case of 'blown pack' spoilage of vacuum-packaged pork likely associated with Clostridium estertheticum in Canada.</title>
        <authorList>
            <person name="Zhang P."/>
            <person name="Ward P."/>
            <person name="McMullen L.M."/>
            <person name="Yang X."/>
        </authorList>
    </citation>
    <scope>NUCLEOTIDE SEQUENCE [LARGE SCALE GENOMIC DNA]</scope>
    <source>
        <strain evidence="1 2">MA19</strain>
    </source>
</reference>
<dbReference type="RefSeq" id="WP_152752314.1">
    <property type="nucleotide sequence ID" value="NZ_SPSE01000030.1"/>
</dbReference>
<dbReference type="Pfam" id="PF14414">
    <property type="entry name" value="WHH"/>
    <property type="match status" value="1"/>
</dbReference>
<sequence>MYPGGYPDFKSAGMVKQEVNIGPFQGYQKDFPKGYDLAPNGPIPETSTWHHHQDCVTLQEISTELHKRFLHRGGISLSKGKR</sequence>
<proteinExistence type="predicted"/>
<dbReference type="Proteomes" id="UP000342249">
    <property type="component" value="Unassembled WGS sequence"/>
</dbReference>
<dbReference type="EMBL" id="SPSF01000029">
    <property type="protein sequence ID" value="MPQ62575.1"/>
    <property type="molecule type" value="Genomic_DNA"/>
</dbReference>
<protein>
    <recommendedName>
        <fullName evidence="3">Cytoplasmic protein</fullName>
    </recommendedName>
</protein>
<accession>A0A5N7J1F6</accession>
<name>A0A5N7J1F6_9CLOT</name>
<dbReference type="InterPro" id="IPR032869">
    <property type="entry name" value="WHH_dom_containing"/>
</dbReference>
<evidence type="ECO:0008006" key="3">
    <source>
        <dbReference type="Google" id="ProtNLM"/>
    </source>
</evidence>
<gene>
    <name evidence="1" type="ORF">E4V82_10690</name>
</gene>